<dbReference type="AlphaFoldDB" id="A0AAV2ZT08"/>
<accession>A0AAV2ZT08</accession>
<dbReference type="SMART" id="SM00233">
    <property type="entry name" value="PH"/>
    <property type="match status" value="1"/>
</dbReference>
<name>A0AAV2ZT08_PYXAD</name>
<evidence type="ECO:0000313" key="8">
    <source>
        <dbReference type="Proteomes" id="UP001181693"/>
    </source>
</evidence>
<organism evidence="7 8">
    <name type="scientific">Pyxicephalus adspersus</name>
    <name type="common">African bullfrog</name>
    <dbReference type="NCBI Taxonomy" id="30357"/>
    <lineage>
        <taxon>Eukaryota</taxon>
        <taxon>Metazoa</taxon>
        <taxon>Chordata</taxon>
        <taxon>Craniata</taxon>
        <taxon>Vertebrata</taxon>
        <taxon>Euteleostomi</taxon>
        <taxon>Amphibia</taxon>
        <taxon>Batrachia</taxon>
        <taxon>Anura</taxon>
        <taxon>Neobatrachia</taxon>
        <taxon>Ranoidea</taxon>
        <taxon>Pyxicephalidae</taxon>
        <taxon>Pyxicephalinae</taxon>
        <taxon>Pyxicephalus</taxon>
    </lineage>
</organism>
<dbReference type="SMART" id="SM00325">
    <property type="entry name" value="RhoGEF"/>
    <property type="match status" value="1"/>
</dbReference>
<evidence type="ECO:0000256" key="1">
    <source>
        <dbReference type="ARBA" id="ARBA00022443"/>
    </source>
</evidence>
<dbReference type="Gene3D" id="2.30.29.30">
    <property type="entry name" value="Pleckstrin-homology domain (PH domain)/Phosphotyrosine-binding domain (PTB)"/>
    <property type="match status" value="1"/>
</dbReference>
<dbReference type="SUPFAM" id="SSF50729">
    <property type="entry name" value="PH domain-like"/>
    <property type="match status" value="1"/>
</dbReference>
<evidence type="ECO:0000259" key="4">
    <source>
        <dbReference type="PROSITE" id="PS50002"/>
    </source>
</evidence>
<dbReference type="CDD" id="cd00160">
    <property type="entry name" value="RhoGEF"/>
    <property type="match status" value="1"/>
</dbReference>
<dbReference type="SUPFAM" id="SSF48065">
    <property type="entry name" value="DBL homology domain (DH-domain)"/>
    <property type="match status" value="1"/>
</dbReference>
<dbReference type="GO" id="GO:0005737">
    <property type="term" value="C:cytoplasm"/>
    <property type="evidence" value="ECO:0007669"/>
    <property type="project" value="TreeGrafter"/>
</dbReference>
<protein>
    <recommendedName>
        <fullName evidence="9">Rho guanine nucleotide exchange factor 5</fullName>
    </recommendedName>
</protein>
<dbReference type="InterPro" id="IPR001331">
    <property type="entry name" value="GDS_CDC24_CS"/>
</dbReference>
<dbReference type="GO" id="GO:0005085">
    <property type="term" value="F:guanyl-nucleotide exchange factor activity"/>
    <property type="evidence" value="ECO:0007669"/>
    <property type="project" value="UniProtKB-KW"/>
</dbReference>
<keyword evidence="8" id="KW-1185">Reference proteome</keyword>
<feature type="domain" description="DH" evidence="6">
    <location>
        <begin position="9"/>
        <end position="193"/>
    </location>
</feature>
<dbReference type="InterPro" id="IPR047270">
    <property type="entry name" value="PH_ephexin"/>
</dbReference>
<dbReference type="InterPro" id="IPR035899">
    <property type="entry name" value="DBL_dom_sf"/>
</dbReference>
<evidence type="ECO:0000259" key="5">
    <source>
        <dbReference type="PROSITE" id="PS50003"/>
    </source>
</evidence>
<dbReference type="SUPFAM" id="SSF50044">
    <property type="entry name" value="SH3-domain"/>
    <property type="match status" value="1"/>
</dbReference>
<dbReference type="Gene3D" id="2.30.30.40">
    <property type="entry name" value="SH3 Domains"/>
    <property type="match status" value="1"/>
</dbReference>
<dbReference type="PROSITE" id="PS50002">
    <property type="entry name" value="SH3"/>
    <property type="match status" value="1"/>
</dbReference>
<comment type="caution">
    <text evidence="7">The sequence shown here is derived from an EMBL/GenBank/DDBJ whole genome shotgun (WGS) entry which is preliminary data.</text>
</comment>
<dbReference type="FunFam" id="1.20.900.10:FF:000007">
    <property type="entry name" value="rho guanine nucleotide exchange factor 19"/>
    <property type="match status" value="1"/>
</dbReference>
<dbReference type="PANTHER" id="PTHR12845:SF2">
    <property type="entry name" value="DH DOMAIN-CONTAINING PROTEIN-RELATED"/>
    <property type="match status" value="1"/>
</dbReference>
<dbReference type="SMART" id="SM00326">
    <property type="entry name" value="SH3"/>
    <property type="match status" value="1"/>
</dbReference>
<dbReference type="InterPro" id="IPR047271">
    <property type="entry name" value="Ephexin-like"/>
</dbReference>
<dbReference type="Pfam" id="PF00621">
    <property type="entry name" value="RhoGEF"/>
    <property type="match status" value="1"/>
</dbReference>
<dbReference type="GO" id="GO:0035556">
    <property type="term" value="P:intracellular signal transduction"/>
    <property type="evidence" value="ECO:0007669"/>
    <property type="project" value="InterPro"/>
</dbReference>
<dbReference type="CDD" id="cd01221">
    <property type="entry name" value="PH_ephexin"/>
    <property type="match status" value="1"/>
</dbReference>
<feature type="domain" description="SH3" evidence="4">
    <location>
        <begin position="350"/>
        <end position="411"/>
    </location>
</feature>
<dbReference type="PROSITE" id="PS50010">
    <property type="entry name" value="DH_2"/>
    <property type="match status" value="1"/>
</dbReference>
<reference evidence="7" key="1">
    <citation type="thesis" date="2020" institute="ProQuest LLC" country="789 East Eisenhower Parkway, Ann Arbor, MI, USA">
        <title>Comparative Genomics and Chromosome Evolution.</title>
        <authorList>
            <person name="Mudd A.B."/>
        </authorList>
    </citation>
    <scope>NUCLEOTIDE SEQUENCE</scope>
    <source>
        <strain evidence="7">1538</strain>
        <tissue evidence="7">Blood</tissue>
    </source>
</reference>
<dbReference type="InterPro" id="IPR036028">
    <property type="entry name" value="SH3-like_dom_sf"/>
</dbReference>
<evidence type="ECO:0000256" key="3">
    <source>
        <dbReference type="PROSITE-ProRule" id="PRU00192"/>
    </source>
</evidence>
<dbReference type="PROSITE" id="PS50003">
    <property type="entry name" value="PH_DOMAIN"/>
    <property type="match status" value="1"/>
</dbReference>
<dbReference type="PANTHER" id="PTHR12845">
    <property type="entry name" value="GUANINE NUCLEOTIDE EXCHANGE FACTOR"/>
    <property type="match status" value="1"/>
</dbReference>
<dbReference type="EMBL" id="DYDO01000012">
    <property type="protein sequence ID" value="DBA14797.1"/>
    <property type="molecule type" value="Genomic_DNA"/>
</dbReference>
<evidence type="ECO:0000256" key="2">
    <source>
        <dbReference type="ARBA" id="ARBA00022658"/>
    </source>
</evidence>
<gene>
    <name evidence="7" type="ORF">GDO54_004083</name>
</gene>
<dbReference type="GO" id="GO:0005634">
    <property type="term" value="C:nucleus"/>
    <property type="evidence" value="ECO:0007669"/>
    <property type="project" value="TreeGrafter"/>
</dbReference>
<evidence type="ECO:0008006" key="9">
    <source>
        <dbReference type="Google" id="ProtNLM"/>
    </source>
</evidence>
<dbReference type="Proteomes" id="UP001181693">
    <property type="component" value="Unassembled WGS sequence"/>
</dbReference>
<dbReference type="Gene3D" id="1.20.900.10">
    <property type="entry name" value="Dbl homology (DH) domain"/>
    <property type="match status" value="1"/>
</dbReference>
<dbReference type="InterPro" id="IPR001849">
    <property type="entry name" value="PH_domain"/>
</dbReference>
<sequence>MSMSREEQKLQEAKFELIMSEALYLRSLNIAVDHFQRSTELQDVLSTQDRQWLFSRLSEVRDASNDFLFDLEEEFENNMYNFQVCDVVISHEPNFRKVYLPYVTNQSYQDRTFQTLMNNNPKFQHVLAKLESDPVCQRLSLKSFLILPFQRITRLRLLLQNILKRSAPGSHEEQKATEAHNAIEKLIRDCNEGVQKMRDTEELILLHQKIQFECKIFPLISASRRLVKHGEVTSLEFHPISFKWKGTTRQVYLHLFSDCLLLSRLREGGRFVVFDHASEYRVERCEIKLHTNQKNIFRVFLRDSAASQAREGYMEGHAMQYIFRTETQSQKLRWIYALSTNSEQIDFLRDGLTQVQCLKSYKARENDELSLEKADILVVTQNSDEGWLCGIRLSDLQSGWFPQCHVQPISRNACLRNLQEEQRLQNARAKLHPTSAK</sequence>
<keyword evidence="1 3" id="KW-0728">SH3 domain</keyword>
<feature type="domain" description="PH" evidence="5">
    <location>
        <begin position="225"/>
        <end position="343"/>
    </location>
</feature>
<keyword evidence="2" id="KW-0344">Guanine-nucleotide releasing factor</keyword>
<dbReference type="Pfam" id="PF14604">
    <property type="entry name" value="SH3_9"/>
    <property type="match status" value="1"/>
</dbReference>
<proteinExistence type="predicted"/>
<dbReference type="InterPro" id="IPR001452">
    <property type="entry name" value="SH3_domain"/>
</dbReference>
<dbReference type="InterPro" id="IPR011993">
    <property type="entry name" value="PH-like_dom_sf"/>
</dbReference>
<dbReference type="InterPro" id="IPR000219">
    <property type="entry name" value="DH_dom"/>
</dbReference>
<evidence type="ECO:0000313" key="7">
    <source>
        <dbReference type="EMBL" id="DBA14797.1"/>
    </source>
</evidence>
<dbReference type="PROSITE" id="PS00741">
    <property type="entry name" value="DH_1"/>
    <property type="match status" value="1"/>
</dbReference>
<evidence type="ECO:0000259" key="6">
    <source>
        <dbReference type="PROSITE" id="PS50010"/>
    </source>
</evidence>